<name>Q01WP2_SOLUE</name>
<evidence type="ECO:0000313" key="2">
    <source>
        <dbReference type="EMBL" id="ABJ85923.1"/>
    </source>
</evidence>
<gene>
    <name evidence="2" type="ordered locus">Acid_4966</name>
</gene>
<dbReference type="EMBL" id="CP000473">
    <property type="protein sequence ID" value="ABJ85923.1"/>
    <property type="molecule type" value="Genomic_DNA"/>
</dbReference>
<dbReference type="AlphaFoldDB" id="Q01WP2"/>
<feature type="chain" id="PRO_5004162741" evidence="1">
    <location>
        <begin position="33"/>
        <end position="127"/>
    </location>
</feature>
<sequence length="127" mass="12938" precursor="true">MLGKFTHVNWARAIMAAILSLLLTLASLTPLAAKLSASSCAMACCKRLKGTDCHHHDGAGWSAAPECPTDCGQCAAVSGSHGLSAATSAMQGGPSLRASLFPCPAIAAWTRAGVNFASFERPPPSLG</sequence>
<dbReference type="InParanoid" id="Q01WP2"/>
<reference evidence="2" key="1">
    <citation type="submission" date="2006-10" db="EMBL/GenBank/DDBJ databases">
        <title>Complete sequence of Solibacter usitatus Ellin6076.</title>
        <authorList>
            <consortium name="US DOE Joint Genome Institute"/>
            <person name="Copeland A."/>
            <person name="Lucas S."/>
            <person name="Lapidus A."/>
            <person name="Barry K."/>
            <person name="Detter J.C."/>
            <person name="Glavina del Rio T."/>
            <person name="Hammon N."/>
            <person name="Israni S."/>
            <person name="Dalin E."/>
            <person name="Tice H."/>
            <person name="Pitluck S."/>
            <person name="Thompson L.S."/>
            <person name="Brettin T."/>
            <person name="Bruce D."/>
            <person name="Han C."/>
            <person name="Tapia R."/>
            <person name="Gilna P."/>
            <person name="Schmutz J."/>
            <person name="Larimer F."/>
            <person name="Land M."/>
            <person name="Hauser L."/>
            <person name="Kyrpides N."/>
            <person name="Mikhailova N."/>
            <person name="Janssen P.H."/>
            <person name="Kuske C.R."/>
            <person name="Richardson P."/>
        </authorList>
    </citation>
    <scope>NUCLEOTIDE SEQUENCE</scope>
    <source>
        <strain evidence="2">Ellin6076</strain>
    </source>
</reference>
<protein>
    <submittedName>
        <fullName evidence="2">Uncharacterized protein</fullName>
    </submittedName>
</protein>
<proteinExistence type="predicted"/>
<dbReference type="HOGENOM" id="CLU_1969079_0_0_0"/>
<accession>Q01WP2</accession>
<dbReference type="KEGG" id="sus:Acid_4966"/>
<feature type="signal peptide" evidence="1">
    <location>
        <begin position="1"/>
        <end position="32"/>
    </location>
</feature>
<keyword evidence="1" id="KW-0732">Signal</keyword>
<dbReference type="STRING" id="234267.Acid_4966"/>
<organism evidence="2">
    <name type="scientific">Solibacter usitatus (strain Ellin6076)</name>
    <dbReference type="NCBI Taxonomy" id="234267"/>
    <lineage>
        <taxon>Bacteria</taxon>
        <taxon>Pseudomonadati</taxon>
        <taxon>Acidobacteriota</taxon>
        <taxon>Terriglobia</taxon>
        <taxon>Bryobacterales</taxon>
        <taxon>Solibacteraceae</taxon>
        <taxon>Candidatus Solibacter</taxon>
    </lineage>
</organism>
<evidence type="ECO:0000256" key="1">
    <source>
        <dbReference type="SAM" id="SignalP"/>
    </source>
</evidence>